<evidence type="ECO:0000256" key="4">
    <source>
        <dbReference type="ARBA" id="ARBA00022598"/>
    </source>
</evidence>
<dbReference type="EC" id="6.3.1.13" evidence="10"/>
<dbReference type="GO" id="GO:0005829">
    <property type="term" value="C:cytosol"/>
    <property type="evidence" value="ECO:0007669"/>
    <property type="project" value="TreeGrafter"/>
</dbReference>
<name>A0A3L7J6H5_9MICO</name>
<evidence type="ECO:0000256" key="2">
    <source>
        <dbReference type="ARBA" id="ARBA00007723"/>
    </source>
</evidence>
<dbReference type="Proteomes" id="UP000282460">
    <property type="component" value="Unassembled WGS sequence"/>
</dbReference>
<feature type="domain" description="tRNA synthetases class I catalytic" evidence="11">
    <location>
        <begin position="38"/>
        <end position="344"/>
    </location>
</feature>
<evidence type="ECO:0000313" key="13">
    <source>
        <dbReference type="Proteomes" id="UP000282460"/>
    </source>
</evidence>
<evidence type="ECO:0000256" key="5">
    <source>
        <dbReference type="ARBA" id="ARBA00022723"/>
    </source>
</evidence>
<comment type="function">
    <text evidence="1 10">Catalyzes the ATP-dependent condensation of GlcN-Ins and L-cysteine to form L-Cys-GlcN-Ins.</text>
</comment>
<organism evidence="12 13">
    <name type="scientific">Mycetocola zhadangensis</name>
    <dbReference type="NCBI Taxonomy" id="1164595"/>
    <lineage>
        <taxon>Bacteria</taxon>
        <taxon>Bacillati</taxon>
        <taxon>Actinomycetota</taxon>
        <taxon>Actinomycetes</taxon>
        <taxon>Micrococcales</taxon>
        <taxon>Microbacteriaceae</taxon>
        <taxon>Mycetocola</taxon>
    </lineage>
</organism>
<feature type="binding site" evidence="10">
    <location>
        <position position="58"/>
    </location>
    <ligand>
        <name>L-cysteinyl-5'-AMP</name>
        <dbReference type="ChEBI" id="CHEBI:144924"/>
    </ligand>
</feature>
<dbReference type="Gene3D" id="3.40.50.620">
    <property type="entry name" value="HUPs"/>
    <property type="match status" value="1"/>
</dbReference>
<evidence type="ECO:0000256" key="9">
    <source>
        <dbReference type="ARBA" id="ARBA00048350"/>
    </source>
</evidence>
<feature type="binding site" evidence="10">
    <location>
        <begin position="43"/>
        <end position="46"/>
    </location>
    <ligand>
        <name>L-cysteinyl-5'-AMP</name>
        <dbReference type="ChEBI" id="CHEBI:144924"/>
    </ligand>
</feature>
<evidence type="ECO:0000256" key="10">
    <source>
        <dbReference type="HAMAP-Rule" id="MF_01697"/>
    </source>
</evidence>
<feature type="short sequence motif" description="'KMSKS' region" evidence="10">
    <location>
        <begin position="296"/>
        <end position="300"/>
    </location>
</feature>
<protein>
    <recommendedName>
        <fullName evidence="10">L-cysteine:1D-myo-inositol 2-amino-2-deoxy-alpha-D-glucopyranoside ligase</fullName>
        <shortName evidence="10">L-Cys:GlcN-Ins ligase</shortName>
        <ecNumber evidence="10">6.3.1.13</ecNumber>
    </recommendedName>
    <alternativeName>
        <fullName evidence="10">Mycothiol ligase</fullName>
        <shortName evidence="10">MSH ligase</shortName>
    </alternativeName>
</protein>
<evidence type="ECO:0000256" key="7">
    <source>
        <dbReference type="ARBA" id="ARBA00022833"/>
    </source>
</evidence>
<keyword evidence="6 10" id="KW-0547">Nucleotide-binding</keyword>
<dbReference type="InterPro" id="IPR017812">
    <property type="entry name" value="Mycothiol_ligase_MshC"/>
</dbReference>
<dbReference type="GO" id="GO:0004817">
    <property type="term" value="F:cysteine-tRNA ligase activity"/>
    <property type="evidence" value="ECO:0007669"/>
    <property type="project" value="TreeGrafter"/>
</dbReference>
<comment type="cofactor">
    <cofactor evidence="10">
        <name>Zn(2+)</name>
        <dbReference type="ChEBI" id="CHEBI:29105"/>
    </cofactor>
    <text evidence="10">Binds 1 zinc ion per subunit.</text>
</comment>
<evidence type="ECO:0000313" key="12">
    <source>
        <dbReference type="EMBL" id="RLQ86243.1"/>
    </source>
</evidence>
<comment type="similarity">
    <text evidence="2 10">Belongs to the class-I aminoacyl-tRNA synthetase family. MshC subfamily.</text>
</comment>
<dbReference type="RefSeq" id="WP_121658602.1">
    <property type="nucleotide sequence ID" value="NZ_BMEK01000001.1"/>
</dbReference>
<keyword evidence="8 10" id="KW-0067">ATP-binding</keyword>
<keyword evidence="7 10" id="KW-0862">Zinc</keyword>
<dbReference type="GO" id="GO:0008270">
    <property type="term" value="F:zinc ion binding"/>
    <property type="evidence" value="ECO:0007669"/>
    <property type="project" value="UniProtKB-UniRule"/>
</dbReference>
<dbReference type="GO" id="GO:0006423">
    <property type="term" value="P:cysteinyl-tRNA aminoacylation"/>
    <property type="evidence" value="ECO:0007669"/>
    <property type="project" value="TreeGrafter"/>
</dbReference>
<feature type="binding site" evidence="10">
    <location>
        <position position="264"/>
    </location>
    <ligand>
        <name>Zn(2+)</name>
        <dbReference type="ChEBI" id="CHEBI:29105"/>
    </ligand>
</feature>
<keyword evidence="5 10" id="KW-0479">Metal-binding</keyword>
<feature type="short sequence motif" description="'ERGGDP' region" evidence="10">
    <location>
        <begin position="195"/>
        <end position="200"/>
    </location>
</feature>
<evidence type="ECO:0000256" key="3">
    <source>
        <dbReference type="ARBA" id="ARBA00011245"/>
    </source>
</evidence>
<dbReference type="PANTHER" id="PTHR10890">
    <property type="entry name" value="CYSTEINYL-TRNA SYNTHETASE"/>
    <property type="match status" value="1"/>
</dbReference>
<dbReference type="InterPro" id="IPR024909">
    <property type="entry name" value="Cys-tRNA/MSH_ligase"/>
</dbReference>
<evidence type="ECO:0000256" key="1">
    <source>
        <dbReference type="ARBA" id="ARBA00003679"/>
    </source>
</evidence>
<accession>A0A3L7J6H5</accession>
<feature type="binding site" evidence="10">
    <location>
        <position position="235"/>
    </location>
    <ligand>
        <name>L-cysteinyl-5'-AMP</name>
        <dbReference type="ChEBI" id="CHEBI:144924"/>
    </ligand>
</feature>
<evidence type="ECO:0000259" key="11">
    <source>
        <dbReference type="Pfam" id="PF01406"/>
    </source>
</evidence>
<dbReference type="Pfam" id="PF01406">
    <property type="entry name" value="tRNA-synt_1e"/>
    <property type="match status" value="1"/>
</dbReference>
<comment type="subunit">
    <text evidence="3 10">Monomer.</text>
</comment>
<proteinExistence type="inferred from homology"/>
<dbReference type="GO" id="GO:0005524">
    <property type="term" value="F:ATP binding"/>
    <property type="evidence" value="ECO:0007669"/>
    <property type="project" value="UniProtKB-KW"/>
</dbReference>
<dbReference type="InterPro" id="IPR032678">
    <property type="entry name" value="tRNA-synt_1_cat_dom"/>
</dbReference>
<sequence length="414" mass="44789">MKAWNRPLVPTLPGESLAPCLYDTATDGLVEAHTGDIARLYVCGITPYDATHMGHAATYLAYDTLQRVWLDAGLEVHYAQNITDIDDPLLERAAATGVDWRDLAQSQVDLFRGDMEALSILPPENYVAVTEVLDEIAEAVRRLLVAGAAYPVPTPDSSVGDDIYFDSAKAAELGPWALGDVSNYDAGTMLRFFSERGGDPDREGKRHRLDPLLWRAARDTEPSWPSSVGPGRPGWHIECSVIALMELGTDFTVQGGGSDLVFPHHELSAGHAAALSGHPLARVYSHAGLVAYQGEKMSKSLGNLVLVSRLIDDGVDARSIRLAILAHHYRSDWEWTSSVLSAATARLTAWQQTFGHNATDGADAAVVLADLRAALRVDLDTPKALTILDEAARRGVTDAELVRRAINALLGVEL</sequence>
<dbReference type="PRINTS" id="PR00983">
    <property type="entry name" value="TRNASYNTHCYS"/>
</dbReference>
<evidence type="ECO:0000256" key="6">
    <source>
        <dbReference type="ARBA" id="ARBA00022741"/>
    </source>
</evidence>
<dbReference type="SUPFAM" id="SSF52374">
    <property type="entry name" value="Nucleotidylyl transferase"/>
    <property type="match status" value="1"/>
</dbReference>
<feature type="short sequence motif" description="'HIGH' region" evidence="10">
    <location>
        <begin position="45"/>
        <end position="55"/>
    </location>
</feature>
<feature type="binding site" evidence="10">
    <location>
        <position position="239"/>
    </location>
    <ligand>
        <name>Zn(2+)</name>
        <dbReference type="ChEBI" id="CHEBI:29105"/>
    </ligand>
</feature>
<feature type="binding site" evidence="10">
    <location>
        <position position="290"/>
    </location>
    <ligand>
        <name>L-cysteinyl-5'-AMP</name>
        <dbReference type="ChEBI" id="CHEBI:144924"/>
    </ligand>
</feature>
<dbReference type="PANTHER" id="PTHR10890:SF3">
    <property type="entry name" value="CYSTEINE--TRNA LIGASE, CYTOPLASMIC"/>
    <property type="match status" value="1"/>
</dbReference>
<dbReference type="OrthoDB" id="9815130at2"/>
<evidence type="ECO:0000256" key="8">
    <source>
        <dbReference type="ARBA" id="ARBA00022840"/>
    </source>
</evidence>
<dbReference type="AlphaFoldDB" id="A0A3L7J6H5"/>
<dbReference type="HAMAP" id="MF_01697">
    <property type="entry name" value="MshC"/>
    <property type="match status" value="1"/>
</dbReference>
<gene>
    <name evidence="10" type="primary">mshC</name>
    <name evidence="12" type="ORF">D9V28_05265</name>
</gene>
<comment type="caution">
    <text evidence="12">The sequence shown here is derived from an EMBL/GenBank/DDBJ whole genome shotgun (WGS) entry which is preliminary data.</text>
</comment>
<dbReference type="GO" id="GO:0010125">
    <property type="term" value="P:mycothiol biosynthetic process"/>
    <property type="evidence" value="ECO:0007669"/>
    <property type="project" value="UniProtKB-UniRule"/>
</dbReference>
<dbReference type="NCBIfam" id="TIGR03447">
    <property type="entry name" value="mycothiol_MshC"/>
    <property type="match status" value="1"/>
</dbReference>
<feature type="binding site" evidence="10">
    <location>
        <begin position="81"/>
        <end position="83"/>
    </location>
    <ligand>
        <name>L-cysteinyl-5'-AMP</name>
        <dbReference type="ChEBI" id="CHEBI:144924"/>
    </ligand>
</feature>
<keyword evidence="13" id="KW-1185">Reference proteome</keyword>
<dbReference type="InterPro" id="IPR014729">
    <property type="entry name" value="Rossmann-like_a/b/a_fold"/>
</dbReference>
<keyword evidence="4 10" id="KW-0436">Ligase</keyword>
<dbReference type="Gene3D" id="1.20.120.640">
    <property type="entry name" value="Anticodon-binding domain of a subclass of class I aminoacyl-tRNA synthetases"/>
    <property type="match status" value="1"/>
</dbReference>
<comment type="catalytic activity">
    <reaction evidence="9 10">
        <text>1D-myo-inositol 2-amino-2-deoxy-alpha-D-glucopyranoside + L-cysteine + ATP = 1D-myo-inositol 2-(L-cysteinylamino)-2-deoxy-alpha-D-glucopyranoside + AMP + diphosphate + H(+)</text>
        <dbReference type="Rhea" id="RHEA:26176"/>
        <dbReference type="ChEBI" id="CHEBI:15378"/>
        <dbReference type="ChEBI" id="CHEBI:30616"/>
        <dbReference type="ChEBI" id="CHEBI:33019"/>
        <dbReference type="ChEBI" id="CHEBI:35235"/>
        <dbReference type="ChEBI" id="CHEBI:58886"/>
        <dbReference type="ChEBI" id="CHEBI:58887"/>
        <dbReference type="ChEBI" id="CHEBI:456215"/>
        <dbReference type="EC" id="6.3.1.13"/>
    </reaction>
</comment>
<dbReference type="EMBL" id="RCWJ01000001">
    <property type="protein sequence ID" value="RLQ86243.1"/>
    <property type="molecule type" value="Genomic_DNA"/>
</dbReference>
<reference evidence="12 13" key="1">
    <citation type="submission" date="2018-10" db="EMBL/GenBank/DDBJ databases">
        <authorList>
            <person name="Li J."/>
        </authorList>
    </citation>
    <scope>NUCLEOTIDE SEQUENCE [LARGE SCALE GENOMIC DNA]</scope>
    <source>
        <strain evidence="12 13">ZD1-4</strain>
    </source>
</reference>
<feature type="binding site" evidence="10">
    <location>
        <position position="43"/>
    </location>
    <ligand>
        <name>Zn(2+)</name>
        <dbReference type="ChEBI" id="CHEBI:29105"/>
    </ligand>
</feature>
<feature type="binding site" evidence="10">
    <location>
        <begin position="257"/>
        <end position="259"/>
    </location>
    <ligand>
        <name>L-cysteinyl-5'-AMP</name>
        <dbReference type="ChEBI" id="CHEBI:144924"/>
    </ligand>
</feature>
<dbReference type="GO" id="GO:0035446">
    <property type="term" value="F:cysteine-glucosaminylinositol ligase activity"/>
    <property type="evidence" value="ECO:0007669"/>
    <property type="project" value="UniProtKB-UniRule"/>
</dbReference>